<dbReference type="STRING" id="48256.CLHUN_12200"/>
<dbReference type="PROSITE" id="PS51918">
    <property type="entry name" value="RADICAL_SAM"/>
    <property type="match status" value="1"/>
</dbReference>
<dbReference type="EMBL" id="MZGX01000006">
    <property type="protein sequence ID" value="OPX44988.1"/>
    <property type="molecule type" value="Genomic_DNA"/>
</dbReference>
<evidence type="ECO:0000256" key="4">
    <source>
        <dbReference type="ARBA" id="ARBA00023014"/>
    </source>
</evidence>
<dbReference type="SFLD" id="SFLDS00029">
    <property type="entry name" value="Radical_SAM"/>
    <property type="match status" value="1"/>
</dbReference>
<dbReference type="SFLD" id="SFLDG01111">
    <property type="entry name" value="Uncharacterised_Radical_SAM_Su"/>
    <property type="match status" value="1"/>
</dbReference>
<feature type="domain" description="Radical SAM core" evidence="5">
    <location>
        <begin position="4"/>
        <end position="193"/>
    </location>
</feature>
<reference evidence="6 7" key="1">
    <citation type="submission" date="2017-03" db="EMBL/GenBank/DDBJ databases">
        <title>Genome sequence of Clostridium hungatei DSM 14427.</title>
        <authorList>
            <person name="Poehlein A."/>
            <person name="Daniel R."/>
        </authorList>
    </citation>
    <scope>NUCLEOTIDE SEQUENCE [LARGE SCALE GENOMIC DNA]</scope>
    <source>
        <strain evidence="6 7">DSM 14427</strain>
    </source>
</reference>
<dbReference type="GO" id="GO:0051536">
    <property type="term" value="F:iron-sulfur cluster binding"/>
    <property type="evidence" value="ECO:0007669"/>
    <property type="project" value="UniProtKB-KW"/>
</dbReference>
<dbReference type="InterPro" id="IPR050377">
    <property type="entry name" value="Radical_SAM_PqqE_MftC-like"/>
</dbReference>
<accession>A0A1V4SM84</accession>
<evidence type="ECO:0000313" key="6">
    <source>
        <dbReference type="EMBL" id="OPX44988.1"/>
    </source>
</evidence>
<keyword evidence="7" id="KW-1185">Reference proteome</keyword>
<protein>
    <submittedName>
        <fullName evidence="6">Cyclic pyranopterin monophosphate synthase</fullName>
    </submittedName>
</protein>
<dbReference type="PANTHER" id="PTHR11228">
    <property type="entry name" value="RADICAL SAM DOMAIN PROTEIN"/>
    <property type="match status" value="1"/>
</dbReference>
<keyword evidence="1" id="KW-0949">S-adenosyl-L-methionine</keyword>
<sequence length="193" mass="21587">MITYEIGNKLYINITNRCTNQCGFCVRNDAKGIGFDLWLEKEPTVDEIIKAVDSAGIHDEFVFCGYGEPTLRLPEIIETAKYLKKFGKPIRIDTNGQADLIWKRSVARELAGYIDAISISLNASNGIRYQELCISDFGVSAFDSIISFAKDCVRFLPKVTMSVVDLISEDEIEKCARIAEEIGAGFKVRHFNG</sequence>
<dbReference type="GO" id="GO:0003824">
    <property type="term" value="F:catalytic activity"/>
    <property type="evidence" value="ECO:0007669"/>
    <property type="project" value="InterPro"/>
</dbReference>
<keyword evidence="4" id="KW-0411">Iron-sulfur</keyword>
<dbReference type="InterPro" id="IPR058240">
    <property type="entry name" value="rSAM_sf"/>
</dbReference>
<dbReference type="GO" id="GO:0046872">
    <property type="term" value="F:metal ion binding"/>
    <property type="evidence" value="ECO:0007669"/>
    <property type="project" value="UniProtKB-KW"/>
</dbReference>
<dbReference type="CDD" id="cd01335">
    <property type="entry name" value="Radical_SAM"/>
    <property type="match status" value="1"/>
</dbReference>
<dbReference type="RefSeq" id="WP_242656448.1">
    <property type="nucleotide sequence ID" value="NZ_MZGX01000006.1"/>
</dbReference>
<name>A0A1V4SM84_RUMHU</name>
<evidence type="ECO:0000313" key="7">
    <source>
        <dbReference type="Proteomes" id="UP000191554"/>
    </source>
</evidence>
<dbReference type="Proteomes" id="UP000191554">
    <property type="component" value="Unassembled WGS sequence"/>
</dbReference>
<dbReference type="Pfam" id="PF04055">
    <property type="entry name" value="Radical_SAM"/>
    <property type="match status" value="1"/>
</dbReference>
<evidence type="ECO:0000259" key="5">
    <source>
        <dbReference type="PROSITE" id="PS51918"/>
    </source>
</evidence>
<gene>
    <name evidence="6" type="primary">moaA_5</name>
    <name evidence="6" type="ORF">CLHUN_12200</name>
</gene>
<evidence type="ECO:0000256" key="3">
    <source>
        <dbReference type="ARBA" id="ARBA00023004"/>
    </source>
</evidence>
<proteinExistence type="predicted"/>
<dbReference type="Gene3D" id="3.20.20.70">
    <property type="entry name" value="Aldolase class I"/>
    <property type="match status" value="1"/>
</dbReference>
<dbReference type="InterPro" id="IPR007197">
    <property type="entry name" value="rSAM"/>
</dbReference>
<comment type="caution">
    <text evidence="6">The sequence shown here is derived from an EMBL/GenBank/DDBJ whole genome shotgun (WGS) entry which is preliminary data.</text>
</comment>
<evidence type="ECO:0000256" key="2">
    <source>
        <dbReference type="ARBA" id="ARBA00022723"/>
    </source>
</evidence>
<dbReference type="PANTHER" id="PTHR11228:SF35">
    <property type="entry name" value="MOLYBDENUM COFACTOR BIOSYNTHESIS PROTEIN A-RELATED"/>
    <property type="match status" value="1"/>
</dbReference>
<organism evidence="6 7">
    <name type="scientific">Ruminiclostridium hungatei</name>
    <name type="common">Clostridium hungatei</name>
    <dbReference type="NCBI Taxonomy" id="48256"/>
    <lineage>
        <taxon>Bacteria</taxon>
        <taxon>Bacillati</taxon>
        <taxon>Bacillota</taxon>
        <taxon>Clostridia</taxon>
        <taxon>Eubacteriales</taxon>
        <taxon>Oscillospiraceae</taxon>
        <taxon>Ruminiclostridium</taxon>
    </lineage>
</organism>
<dbReference type="InterPro" id="IPR023821">
    <property type="entry name" value="rSAM_TatD-assoc"/>
</dbReference>
<dbReference type="NCBIfam" id="TIGR04038">
    <property type="entry name" value="tatD_link_rSAM"/>
    <property type="match status" value="1"/>
</dbReference>
<dbReference type="AlphaFoldDB" id="A0A1V4SM84"/>
<dbReference type="InterPro" id="IPR013785">
    <property type="entry name" value="Aldolase_TIM"/>
</dbReference>
<evidence type="ECO:0000256" key="1">
    <source>
        <dbReference type="ARBA" id="ARBA00022691"/>
    </source>
</evidence>
<keyword evidence="3" id="KW-0408">Iron</keyword>
<dbReference type="SUPFAM" id="SSF102114">
    <property type="entry name" value="Radical SAM enzymes"/>
    <property type="match status" value="1"/>
</dbReference>
<keyword evidence="2" id="KW-0479">Metal-binding</keyword>